<sequence length="400" mass="44573">MSEGSWSRGGISGLVAAGVLIAVGLALVTVAYAVASPQLRIGLTSGEMALQAGSGRAGERVSLVWQSGGHVLLSNDGEETLRVVKLITDNGEYIVDITLRPGERRIVSVEPSDNLAAVTDRGAVLVLKGERAWDESEGWVLRKGYSGKSYEITTGIRKEVQKRQFATGEDEVRIEYRVVEKGSRSVTYTWKGILHGVLEDTEWTSIVKSGELTFNVEGSVSDLSKIVKEKAEVPSNYTESSVEGSCYSYCKETVESRVYSVEYRVLYRVPVTQEVEAVVLYPITQAMVLDPGTKFYMVTVHYKTVIGVEKVWRDVLVGYRWSTGWCPYGEGLYHCQYHEPVYEKKPFWEPSYGMETMTLNVLSVDELKGWLSSTGVEYYIVDVRTVEAEGMEMEELVRAR</sequence>
<gene>
    <name evidence="2" type="ORF">B9J98_04105</name>
</gene>
<keyword evidence="1" id="KW-0812">Transmembrane</keyword>
<evidence type="ECO:0000313" key="3">
    <source>
        <dbReference type="Proteomes" id="UP000244066"/>
    </source>
</evidence>
<keyword evidence="1" id="KW-1133">Transmembrane helix</keyword>
<dbReference type="AlphaFoldDB" id="A0A2R7Y589"/>
<dbReference type="Proteomes" id="UP000244066">
    <property type="component" value="Unassembled WGS sequence"/>
</dbReference>
<reference evidence="2 3" key="1">
    <citation type="submission" date="2017-04" db="EMBL/GenBank/DDBJ databases">
        <title>Draft Aigarchaeota genome from a New Zealand hot spring.</title>
        <authorList>
            <person name="Reysenbach A.-L."/>
            <person name="Donaho J.A."/>
            <person name="Gerhart J."/>
            <person name="Kelley J.F."/>
            <person name="Kouba K."/>
            <person name="Podar M."/>
            <person name="Stott M."/>
        </authorList>
    </citation>
    <scope>NUCLEOTIDE SEQUENCE [LARGE SCALE GENOMIC DNA]</scope>
    <source>
        <strain evidence="2">NZ13_MG1</strain>
    </source>
</reference>
<proteinExistence type="predicted"/>
<evidence type="ECO:0000313" key="2">
    <source>
        <dbReference type="EMBL" id="PUA32643.1"/>
    </source>
</evidence>
<protein>
    <submittedName>
        <fullName evidence="2">Uncharacterized protein</fullName>
    </submittedName>
</protein>
<keyword evidence="1" id="KW-0472">Membrane</keyword>
<evidence type="ECO:0000256" key="1">
    <source>
        <dbReference type="SAM" id="Phobius"/>
    </source>
</evidence>
<feature type="transmembrane region" description="Helical" evidence="1">
    <location>
        <begin position="12"/>
        <end position="35"/>
    </location>
</feature>
<comment type="caution">
    <text evidence="2">The sequence shown here is derived from an EMBL/GenBank/DDBJ whole genome shotgun (WGS) entry which is preliminary data.</text>
</comment>
<name>A0A2R7Y589_9ARCH</name>
<dbReference type="EMBL" id="NDWU01000008">
    <property type="protein sequence ID" value="PUA32643.1"/>
    <property type="molecule type" value="Genomic_DNA"/>
</dbReference>
<organism evidence="2 3">
    <name type="scientific">Candidatus Terraquivivens tikiterensis</name>
    <dbReference type="NCBI Taxonomy" id="1980982"/>
    <lineage>
        <taxon>Archaea</taxon>
        <taxon>Nitrososphaerota</taxon>
        <taxon>Candidatus Wolframiiraptoraceae</taxon>
        <taxon>Candidatus Terraquivivens</taxon>
    </lineage>
</organism>
<accession>A0A2R7Y589</accession>